<dbReference type="RefSeq" id="WP_069293516.1">
    <property type="nucleotide sequence ID" value="NZ_CP140110.1"/>
</dbReference>
<dbReference type="FunFam" id="3.40.50.920:FF:000013">
    <property type="entry name" value="Ferredoxin oxidoreductase alpha subunit"/>
    <property type="match status" value="1"/>
</dbReference>
<dbReference type="PANTHER" id="PTHR43088:SF1">
    <property type="entry name" value="SUBUNIT OF PYRUVATE:FLAVODOXIN OXIDOREDUCTASE"/>
    <property type="match status" value="1"/>
</dbReference>
<dbReference type="OrthoDB" id="9794954at2"/>
<dbReference type="STRING" id="1008305.A4H02_07300"/>
<sequence>MPKSSRMVFWQGNEACAYGAIRAGCRFYAGYPITPSSEIAETMARELPKVGGVFVQMEDEIASAAAIIGASLAGVKSMTATSGPGFSLMQEAIGYAIMTETPTVFVDVMRAGPSTGMPTKPSQGDIMQARWGTHGDHAIIALYPSTVEEVYRYTIKAFNLAEEYRTPVILLMDEVLGHMYENFYLPPDSEIEIVERISSRELEEGEIFVPFSETEYAEHLPPTLVEMGKAKFHVSGLVHDESGFPMAVAETAERLIRRLVNKIKLHIDKIAECEEYMLEDAESVIIAYGTVARSAKEAVNIARAEGIKVGLLRPITIWPIPVNQMRKKLANVQNVLVAEMNLGQYASEVVKLIKPGTKLRVLSRVNGELIAPHEILDELNNMLLEGVDF</sequence>
<dbReference type="InterPro" id="IPR052368">
    <property type="entry name" value="2-oxoacid_oxidoreductase"/>
</dbReference>
<evidence type="ECO:0000259" key="2">
    <source>
        <dbReference type="Pfam" id="PF01855"/>
    </source>
</evidence>
<evidence type="ECO:0000259" key="3">
    <source>
        <dbReference type="Pfam" id="PF17147"/>
    </source>
</evidence>
<proteinExistence type="predicted"/>
<feature type="domain" description="Pyruvate flavodoxin/ferredoxin oxidoreductase pyrimidine binding" evidence="2">
    <location>
        <begin position="19"/>
        <end position="255"/>
    </location>
</feature>
<evidence type="ECO:0000313" key="4">
    <source>
        <dbReference type="EMBL" id="ODN30101.1"/>
    </source>
</evidence>
<dbReference type="Pfam" id="PF01855">
    <property type="entry name" value="POR_N"/>
    <property type="match status" value="1"/>
</dbReference>
<dbReference type="NCBIfam" id="NF006412">
    <property type="entry name" value="PRK08659.1"/>
    <property type="match status" value="1"/>
</dbReference>
<dbReference type="AlphaFoldDB" id="A0A1E3G1H1"/>
<dbReference type="CDD" id="cd07034">
    <property type="entry name" value="TPP_PYR_PFOR_IOR-alpha_like"/>
    <property type="match status" value="1"/>
</dbReference>
<gene>
    <name evidence="4" type="ORF">A4H02_07300</name>
</gene>
<dbReference type="Gene3D" id="3.40.50.920">
    <property type="match status" value="1"/>
</dbReference>
<keyword evidence="1" id="KW-0560">Oxidoreductase</keyword>
<protein>
    <submittedName>
        <fullName evidence="4">2-oxoglutarate ferredoxin oxidoreductase subunit alpha</fullName>
    </submittedName>
</protein>
<evidence type="ECO:0000256" key="1">
    <source>
        <dbReference type="ARBA" id="ARBA00023002"/>
    </source>
</evidence>
<name>A0A1E3G1H1_9BACT</name>
<dbReference type="InterPro" id="IPR029061">
    <property type="entry name" value="THDP-binding"/>
</dbReference>
<comment type="caution">
    <text evidence="4">The sequence shown here is derived from an EMBL/GenBank/DDBJ whole genome shotgun (WGS) entry which is preliminary data.</text>
</comment>
<keyword evidence="5" id="KW-1185">Reference proteome</keyword>
<dbReference type="Gene3D" id="3.40.50.970">
    <property type="match status" value="1"/>
</dbReference>
<evidence type="ECO:0000313" key="5">
    <source>
        <dbReference type="Proteomes" id="UP000094570"/>
    </source>
</evidence>
<dbReference type="InterPro" id="IPR033412">
    <property type="entry name" value="PFOR_II"/>
</dbReference>
<dbReference type="FunFam" id="3.40.50.970:FF:000022">
    <property type="entry name" value="2-oxoglutarate ferredoxin oxidoreductase alpha subunit"/>
    <property type="match status" value="1"/>
</dbReference>
<feature type="domain" description="Pyruvate:ferredoxin oxidoreductase core" evidence="3">
    <location>
        <begin position="281"/>
        <end position="375"/>
    </location>
</feature>
<dbReference type="EMBL" id="LWAF01000011">
    <property type="protein sequence ID" value="ODN30101.1"/>
    <property type="molecule type" value="Genomic_DNA"/>
</dbReference>
<dbReference type="SUPFAM" id="SSF52518">
    <property type="entry name" value="Thiamin diphosphate-binding fold (THDP-binding)"/>
    <property type="match status" value="1"/>
</dbReference>
<organism evidence="4 5">
    <name type="scientific">Fervidobacterium thailandense</name>
    <dbReference type="NCBI Taxonomy" id="1008305"/>
    <lineage>
        <taxon>Bacteria</taxon>
        <taxon>Thermotogati</taxon>
        <taxon>Thermotogota</taxon>
        <taxon>Thermotogae</taxon>
        <taxon>Thermotogales</taxon>
        <taxon>Fervidobacteriaceae</taxon>
        <taxon>Fervidobacterium</taxon>
    </lineage>
</organism>
<reference evidence="5" key="1">
    <citation type="submission" date="2016-04" db="EMBL/GenBank/DDBJ databases">
        <title>The genome sequence project of a novel Fervidobacterium isolate from a hot spring in Thailand.</title>
        <authorList>
            <person name="Gonzalez J.M."/>
            <person name="Cuecas A."/>
            <person name="Kanoksilapatham W."/>
        </authorList>
    </citation>
    <scope>NUCLEOTIDE SEQUENCE [LARGE SCALE GENOMIC DNA]</scope>
    <source>
        <strain evidence="5">FC2004</strain>
    </source>
</reference>
<dbReference type="PANTHER" id="PTHR43088">
    <property type="entry name" value="SUBUNIT OF PYRUVATE:FLAVODOXIN OXIDOREDUCTASE-RELATED"/>
    <property type="match status" value="1"/>
</dbReference>
<dbReference type="Proteomes" id="UP000094570">
    <property type="component" value="Unassembled WGS sequence"/>
</dbReference>
<dbReference type="InterPro" id="IPR009014">
    <property type="entry name" value="Transketo_C/PFOR_II"/>
</dbReference>
<accession>A0A1E3G1H1</accession>
<dbReference type="SUPFAM" id="SSF52922">
    <property type="entry name" value="TK C-terminal domain-like"/>
    <property type="match status" value="1"/>
</dbReference>
<dbReference type="Pfam" id="PF17147">
    <property type="entry name" value="PFOR_II"/>
    <property type="match status" value="1"/>
</dbReference>
<dbReference type="InterPro" id="IPR002880">
    <property type="entry name" value="Pyrv_Fd/Flavodoxin_OxRdtase_N"/>
</dbReference>
<dbReference type="GO" id="GO:0016491">
    <property type="term" value="F:oxidoreductase activity"/>
    <property type="evidence" value="ECO:0007669"/>
    <property type="project" value="UniProtKB-KW"/>
</dbReference>